<keyword evidence="3 6" id="KW-0812">Transmembrane</keyword>
<dbReference type="EC" id="2.7.8.20" evidence="8"/>
<dbReference type="EMBL" id="CP126604">
    <property type="protein sequence ID" value="XBN38085.1"/>
    <property type="molecule type" value="Genomic_DNA"/>
</dbReference>
<keyword evidence="2" id="KW-1003">Cell membrane</keyword>
<dbReference type="CDD" id="cd16015">
    <property type="entry name" value="LTA_synthase"/>
    <property type="match status" value="1"/>
</dbReference>
<evidence type="ECO:0000256" key="6">
    <source>
        <dbReference type="SAM" id="Phobius"/>
    </source>
</evidence>
<proteinExistence type="predicted"/>
<evidence type="ECO:0000256" key="4">
    <source>
        <dbReference type="ARBA" id="ARBA00022989"/>
    </source>
</evidence>
<protein>
    <submittedName>
        <fullName evidence="8">Phosphoglycerol transferase I</fullName>
        <ecNumber evidence="8">2.7.8.20</ecNumber>
    </submittedName>
</protein>
<evidence type="ECO:0000256" key="1">
    <source>
        <dbReference type="ARBA" id="ARBA00004651"/>
    </source>
</evidence>
<evidence type="ECO:0000259" key="7">
    <source>
        <dbReference type="Pfam" id="PF00884"/>
    </source>
</evidence>
<dbReference type="GO" id="GO:0008960">
    <property type="term" value="F:phosphatidylglycerol-membrane-oligosaccharide glycerophosphotransferase activity"/>
    <property type="evidence" value="ECO:0007669"/>
    <property type="project" value="UniProtKB-EC"/>
</dbReference>
<evidence type="ECO:0000256" key="3">
    <source>
        <dbReference type="ARBA" id="ARBA00022692"/>
    </source>
</evidence>
<dbReference type="Gene3D" id="3.40.720.10">
    <property type="entry name" value="Alkaline Phosphatase, subunit A"/>
    <property type="match status" value="1"/>
</dbReference>
<dbReference type="AlphaFoldDB" id="A0AAU7IWJ9"/>
<feature type="transmembrane region" description="Helical" evidence="6">
    <location>
        <begin position="102"/>
        <end position="121"/>
    </location>
</feature>
<gene>
    <name evidence="8" type="ORF">F0320_12075</name>
</gene>
<dbReference type="PANTHER" id="PTHR47371">
    <property type="entry name" value="LIPOTEICHOIC ACID SYNTHASE"/>
    <property type="match status" value="1"/>
</dbReference>
<evidence type="ECO:0000313" key="8">
    <source>
        <dbReference type="EMBL" id="XBN38085.1"/>
    </source>
</evidence>
<evidence type="ECO:0000256" key="5">
    <source>
        <dbReference type="ARBA" id="ARBA00023136"/>
    </source>
</evidence>
<dbReference type="InterPro" id="IPR050448">
    <property type="entry name" value="OpgB/LTA_synthase_biosynth"/>
</dbReference>
<evidence type="ECO:0000313" key="9">
    <source>
        <dbReference type="Proteomes" id="UP000323234"/>
    </source>
</evidence>
<keyword evidence="5 6" id="KW-0472">Membrane</keyword>
<feature type="domain" description="Sulfatase N-terminal" evidence="7">
    <location>
        <begin position="156"/>
        <end position="435"/>
    </location>
</feature>
<accession>A0AAU7IWJ9</accession>
<keyword evidence="8" id="KW-0808">Transferase</keyword>
<feature type="transmembrane region" description="Helical" evidence="6">
    <location>
        <begin position="7"/>
        <end position="39"/>
    </location>
</feature>
<dbReference type="KEGG" id="edy:F0320_12075"/>
<dbReference type="RefSeq" id="WP_149323790.1">
    <property type="nucleotide sequence ID" value="NZ_CP126604.1"/>
</dbReference>
<reference evidence="8" key="1">
    <citation type="submission" date="2023-05" db="EMBL/GenBank/DDBJ databases">
        <title>Complete genome sequence data from fresh produce 2nd batch.</title>
        <authorList>
            <person name="Stein M."/>
            <person name="Cho G.-S."/>
            <person name="Brinks E."/>
            <person name="Franz C.M.A.P."/>
        </authorList>
    </citation>
    <scope>NUCLEOTIDE SEQUENCE [LARGE SCALE GENOMIC DNA]</scope>
    <source>
        <strain evidence="8">E1</strain>
    </source>
</reference>
<organism evidence="8 9">
    <name type="scientific">Enterobacter dykesii</name>
    <dbReference type="NCBI Taxonomy" id="2797506"/>
    <lineage>
        <taxon>Bacteria</taxon>
        <taxon>Pseudomonadati</taxon>
        <taxon>Pseudomonadota</taxon>
        <taxon>Gammaproteobacteria</taxon>
        <taxon>Enterobacterales</taxon>
        <taxon>Enterobacteriaceae</taxon>
        <taxon>Enterobacter</taxon>
    </lineage>
</organism>
<name>A0AAU7IWJ9_9ENTR</name>
<keyword evidence="4 6" id="KW-1133">Transmembrane helix</keyword>
<dbReference type="InterPro" id="IPR000917">
    <property type="entry name" value="Sulfatase_N"/>
</dbReference>
<comment type="subcellular location">
    <subcellularLocation>
        <location evidence="1">Cell membrane</location>
        <topology evidence="1">Multi-pass membrane protein</topology>
    </subcellularLocation>
</comment>
<dbReference type="PANTHER" id="PTHR47371:SF3">
    <property type="entry name" value="PHOSPHOGLYCEROL TRANSFERASE I"/>
    <property type="match status" value="1"/>
</dbReference>
<dbReference type="GO" id="GO:0005886">
    <property type="term" value="C:plasma membrane"/>
    <property type="evidence" value="ECO:0007669"/>
    <property type="project" value="UniProtKB-SubCell"/>
</dbReference>
<feature type="transmembrane region" description="Helical" evidence="6">
    <location>
        <begin position="72"/>
        <end position="90"/>
    </location>
</feature>
<dbReference type="SUPFAM" id="SSF53649">
    <property type="entry name" value="Alkaline phosphatase-like"/>
    <property type="match status" value="1"/>
</dbReference>
<dbReference type="InterPro" id="IPR017850">
    <property type="entry name" value="Alkaline_phosphatase_core_sf"/>
</dbReference>
<sequence length="477" mass="53807">MDYILLVLLLAVCFANAAFIRIKSIVVVIALLIFAFWYISNMFTGNGVNDAVYYHLRSDVHGTSIDDILPKVFAASIFILISMAILFASFKFRKKLPRHNVTFFNFLFITSLSLFVFQSNATQNIYNSLQNLSYGNGVKVARQYNSIDYKMNKKYNYVFIYAESLERSLRNIDGINYIPQISKLADQYLEFTDIRQIPGMGWTMAGMVNTQCAIPLVLPQGNSANNMSHFLGGADCIATHLKKNGYTTEFIRGSDKEFAGGDKFFSQHGWIYQHDKQYLLNHLVVNQNEISGWGVHDDSLIDYVYNEFEKLSTSKNNFLLSFLTVNTHPPAGTYLSACDGYINAAISNPMFKSASCSDYLVGTFIKKIINSDHFDNTIIVLVSDHLMMANAASKELDSIQDKRRNNFIIIKKGIKPTKIAKPGTLLDVWPTILDVSSADKPDFGFGHSLLRNEKSQILQSWENSKNISDYLGFSSSL</sequence>
<dbReference type="Pfam" id="PF00884">
    <property type="entry name" value="Sulfatase"/>
    <property type="match status" value="1"/>
</dbReference>
<keyword evidence="9" id="KW-1185">Reference proteome</keyword>
<dbReference type="NCBIfam" id="NF009027">
    <property type="entry name" value="PRK12363.1"/>
    <property type="match status" value="1"/>
</dbReference>
<evidence type="ECO:0000256" key="2">
    <source>
        <dbReference type="ARBA" id="ARBA00022475"/>
    </source>
</evidence>
<dbReference type="Proteomes" id="UP000323234">
    <property type="component" value="Chromosome"/>
</dbReference>